<feature type="compositionally biased region" description="Basic and acidic residues" evidence="1">
    <location>
        <begin position="8"/>
        <end position="23"/>
    </location>
</feature>
<dbReference type="Proteomes" id="UP001596461">
    <property type="component" value="Unassembled WGS sequence"/>
</dbReference>
<keyword evidence="2" id="KW-0812">Transmembrane</keyword>
<keyword evidence="2" id="KW-0472">Membrane</keyword>
<dbReference type="AlphaFoldDB" id="A0ABD5W6P8"/>
<feature type="transmembrane region" description="Helical" evidence="2">
    <location>
        <begin position="50"/>
        <end position="70"/>
    </location>
</feature>
<comment type="caution">
    <text evidence="4">The sequence shown here is derived from an EMBL/GenBank/DDBJ whole genome shotgun (WGS) entry which is preliminary data.</text>
</comment>
<evidence type="ECO:0000256" key="1">
    <source>
        <dbReference type="SAM" id="MobiDB-lite"/>
    </source>
</evidence>
<organism evidence="4 5">
    <name type="scientific">Halobaculum lipolyticum</name>
    <dbReference type="NCBI Taxonomy" id="3032001"/>
    <lineage>
        <taxon>Archaea</taxon>
        <taxon>Methanobacteriati</taxon>
        <taxon>Methanobacteriota</taxon>
        <taxon>Stenosarchaea group</taxon>
        <taxon>Halobacteria</taxon>
        <taxon>Halobacteriales</taxon>
        <taxon>Haloferacaceae</taxon>
        <taxon>Halobaculum</taxon>
    </lineage>
</organism>
<feature type="compositionally biased region" description="Acidic residues" evidence="1">
    <location>
        <begin position="89"/>
        <end position="101"/>
    </location>
</feature>
<sequence length="131" mass="14438">MHSRRRSGGCDERRRGTDGDHDPTVSLVAGAVTTLTLAVAFGALALGFDWFWVAFPAGFGGVLPAAVGYTRRRAAERDDRAPARRDDDAAAETDPETDSAPDLETLRTRYARGDLTDEQFRRRVDRLVETE</sequence>
<keyword evidence="5" id="KW-1185">Reference proteome</keyword>
<dbReference type="Pfam" id="PF09851">
    <property type="entry name" value="SHOCT"/>
    <property type="match status" value="1"/>
</dbReference>
<accession>A0ABD5W6P8</accession>
<gene>
    <name evidence="4" type="ORF">ACFQL9_02915</name>
</gene>
<evidence type="ECO:0000259" key="3">
    <source>
        <dbReference type="Pfam" id="PF09851"/>
    </source>
</evidence>
<evidence type="ECO:0000256" key="2">
    <source>
        <dbReference type="SAM" id="Phobius"/>
    </source>
</evidence>
<feature type="transmembrane region" description="Helical" evidence="2">
    <location>
        <begin position="24"/>
        <end position="44"/>
    </location>
</feature>
<reference evidence="4 5" key="1">
    <citation type="journal article" date="2019" name="Int. J. Syst. Evol. Microbiol.">
        <title>The Global Catalogue of Microorganisms (GCM) 10K type strain sequencing project: providing services to taxonomists for standard genome sequencing and annotation.</title>
        <authorList>
            <consortium name="The Broad Institute Genomics Platform"/>
            <consortium name="The Broad Institute Genome Sequencing Center for Infectious Disease"/>
            <person name="Wu L."/>
            <person name="Ma J."/>
        </authorList>
    </citation>
    <scope>NUCLEOTIDE SEQUENCE [LARGE SCALE GENOMIC DNA]</scope>
    <source>
        <strain evidence="4 5">DT31</strain>
    </source>
</reference>
<evidence type="ECO:0000313" key="4">
    <source>
        <dbReference type="EMBL" id="MFC7068578.1"/>
    </source>
</evidence>
<keyword evidence="2" id="KW-1133">Transmembrane helix</keyword>
<feature type="compositionally biased region" description="Basic and acidic residues" evidence="1">
    <location>
        <begin position="73"/>
        <end position="88"/>
    </location>
</feature>
<feature type="region of interest" description="Disordered" evidence="1">
    <location>
        <begin position="72"/>
        <end position="111"/>
    </location>
</feature>
<dbReference type="EMBL" id="JBHTAH010000002">
    <property type="protein sequence ID" value="MFC7068578.1"/>
    <property type="molecule type" value="Genomic_DNA"/>
</dbReference>
<feature type="domain" description="SHOCT" evidence="3">
    <location>
        <begin position="103"/>
        <end position="127"/>
    </location>
</feature>
<protein>
    <submittedName>
        <fullName evidence="4">SHOCT domain-containing protein</fullName>
    </submittedName>
</protein>
<dbReference type="GeneID" id="81126904"/>
<evidence type="ECO:0000313" key="5">
    <source>
        <dbReference type="Proteomes" id="UP001596461"/>
    </source>
</evidence>
<feature type="region of interest" description="Disordered" evidence="1">
    <location>
        <begin position="1"/>
        <end position="24"/>
    </location>
</feature>
<dbReference type="RefSeq" id="WP_284033612.1">
    <property type="nucleotide sequence ID" value="NZ_CP126155.1"/>
</dbReference>
<dbReference type="InterPro" id="IPR018649">
    <property type="entry name" value="SHOCT"/>
</dbReference>
<proteinExistence type="predicted"/>
<name>A0ABD5W6P8_9EURY</name>